<dbReference type="EMBL" id="CP133615">
    <property type="protein sequence ID" value="WMV24325.1"/>
    <property type="molecule type" value="Genomic_DNA"/>
</dbReference>
<dbReference type="Gene3D" id="3.60.10.10">
    <property type="entry name" value="Endonuclease/exonuclease/phosphatase"/>
    <property type="match status" value="1"/>
</dbReference>
<gene>
    <name evidence="2" type="ORF">MTR67_017710</name>
</gene>
<evidence type="ECO:0000259" key="1">
    <source>
        <dbReference type="PROSITE" id="PS50878"/>
    </source>
</evidence>
<organism evidence="2 3">
    <name type="scientific">Solanum verrucosum</name>
    <dbReference type="NCBI Taxonomy" id="315347"/>
    <lineage>
        <taxon>Eukaryota</taxon>
        <taxon>Viridiplantae</taxon>
        <taxon>Streptophyta</taxon>
        <taxon>Embryophyta</taxon>
        <taxon>Tracheophyta</taxon>
        <taxon>Spermatophyta</taxon>
        <taxon>Magnoliopsida</taxon>
        <taxon>eudicotyledons</taxon>
        <taxon>Gunneridae</taxon>
        <taxon>Pentapetalae</taxon>
        <taxon>asterids</taxon>
        <taxon>lamiids</taxon>
        <taxon>Solanales</taxon>
        <taxon>Solanaceae</taxon>
        <taxon>Solanoideae</taxon>
        <taxon>Solaneae</taxon>
        <taxon>Solanum</taxon>
    </lineage>
</organism>
<evidence type="ECO:0000313" key="3">
    <source>
        <dbReference type="Proteomes" id="UP001234989"/>
    </source>
</evidence>
<dbReference type="SUPFAM" id="SSF56672">
    <property type="entry name" value="DNA/RNA polymerases"/>
    <property type="match status" value="1"/>
</dbReference>
<dbReference type="PROSITE" id="PS50878">
    <property type="entry name" value="RT_POL"/>
    <property type="match status" value="1"/>
</dbReference>
<dbReference type="SUPFAM" id="SSF56219">
    <property type="entry name" value="DNase I-like"/>
    <property type="match status" value="1"/>
</dbReference>
<dbReference type="Pfam" id="PF14111">
    <property type="entry name" value="DUF4283"/>
    <property type="match status" value="1"/>
</dbReference>
<dbReference type="InterPro" id="IPR025558">
    <property type="entry name" value="DUF4283"/>
</dbReference>
<dbReference type="PANTHER" id="PTHR46890:SF48">
    <property type="entry name" value="RNA-DIRECTED DNA POLYMERASE"/>
    <property type="match status" value="1"/>
</dbReference>
<dbReference type="CDD" id="cd01650">
    <property type="entry name" value="RT_nLTR_like"/>
    <property type="match status" value="1"/>
</dbReference>
<reference evidence="2" key="1">
    <citation type="submission" date="2023-08" db="EMBL/GenBank/DDBJ databases">
        <title>A de novo genome assembly of Solanum verrucosum Schlechtendal, a Mexican diploid species geographically isolated from the other diploid A-genome species in potato relatives.</title>
        <authorList>
            <person name="Hosaka K."/>
        </authorList>
    </citation>
    <scope>NUCLEOTIDE SEQUENCE</scope>
    <source>
        <tissue evidence="2">Young leaves</tissue>
    </source>
</reference>
<evidence type="ECO:0000313" key="2">
    <source>
        <dbReference type="EMBL" id="WMV24325.1"/>
    </source>
</evidence>
<dbReference type="PANTHER" id="PTHR46890">
    <property type="entry name" value="NON-LTR RETROLELEMENT REVERSE TRANSCRIPTASE-LIKE PROTEIN-RELATED"/>
    <property type="match status" value="1"/>
</dbReference>
<keyword evidence="3" id="KW-1185">Reference proteome</keyword>
<dbReference type="Pfam" id="PF00078">
    <property type="entry name" value="RVT_1"/>
    <property type="match status" value="1"/>
</dbReference>
<proteinExistence type="predicted"/>
<feature type="domain" description="Reverse transcriptase" evidence="1">
    <location>
        <begin position="612"/>
        <end position="851"/>
    </location>
</feature>
<dbReference type="InterPro" id="IPR000477">
    <property type="entry name" value="RT_dom"/>
</dbReference>
<dbReference type="InterPro" id="IPR052343">
    <property type="entry name" value="Retrotransposon-Effector_Assoc"/>
</dbReference>
<dbReference type="AlphaFoldDB" id="A0AAF0TSG3"/>
<dbReference type="Proteomes" id="UP001234989">
    <property type="component" value="Chromosome 4"/>
</dbReference>
<protein>
    <recommendedName>
        <fullName evidence="1">Reverse transcriptase domain-containing protein</fullName>
    </recommendedName>
</protein>
<dbReference type="InterPro" id="IPR036691">
    <property type="entry name" value="Endo/exonu/phosph_ase_sf"/>
</dbReference>
<sequence>MKSVSYTNGIPRIVWTEDEVDRMNTIENLQFAVIGKFSYGWPILEELRSLIPRQCNIKGDSKIGLLRNRHILIRLDQQEDFINLMSKSIYYILAKDRYSYPMRPLIYDAKFRVDEETTQAMAWISFPDLKPTFFVQEALFSIASVVGKPLQLDMATINKTRPSCARVKVQVDLLFNFPKHVEMEIINEHTKKSRMEQVKVQYDMLPKYCMRCKVQGHVEDECRVLHPELKKVDVTEILSTASAKETAENTNLDTTRKRRVIRSYWNPTNRRFTSDGHTVERSHIHIQTDAAEVTFVNAYAALDAANKEQANKDEETDLLLMKELAEAEYHIPLQIDTGDMLEGHYPSISDATQELLTITAAESKTLVNRGLKSPPMERSHALVSHQAQEERPQIIQGDKDTSQIQTYKMILGMNYVNYNANGKIWVFVKEHTQVGVISDTDQQITLQLTLEDGKQFLTTVIYAKCSAEERLELWDSLYTINSNFSMPWMVGGDFNVILSEEEKIGGLAVFPQEYEAFAFCVNSCELDDISFTGSLFTWWNGRVDEECIFKRLDKVVSNQAFQELMGNLDIQHLTRTGSDHAPLFFTSTQQVSSMFWHRPAVTNSGNDSDFSLLQHIQPLIDAEANGFLNAIPDAEEIKKVVFELNGDSTSGPDGFTGYFYQTCWEIVGEDLIGRNISENVLLAQEIIGDIGKRGKPANVVIKLDMAKAYDRVNWRFLVRVLEKMGYDANVVDLIWRLVANNWYSILINGKAHGFFHSTIGVKQGDPLSPALFIIVAEVLSRALNHLFYNPEFKGYGMPKWSDNLNHLAYADDTIIFAAAEKESLLLIMGLLKDYECQSGQKINMDKSLFYM</sequence>
<name>A0AAF0TSG3_SOLVR</name>
<accession>A0AAF0TSG3</accession>
<dbReference type="InterPro" id="IPR043502">
    <property type="entry name" value="DNA/RNA_pol_sf"/>
</dbReference>